<feature type="region of interest" description="Disordered" evidence="1">
    <location>
        <begin position="1"/>
        <end position="25"/>
    </location>
</feature>
<accession>A0A498J8Y2</accession>
<organism evidence="2 3">
    <name type="scientific">Malus domestica</name>
    <name type="common">Apple</name>
    <name type="synonym">Pyrus malus</name>
    <dbReference type="NCBI Taxonomy" id="3750"/>
    <lineage>
        <taxon>Eukaryota</taxon>
        <taxon>Viridiplantae</taxon>
        <taxon>Streptophyta</taxon>
        <taxon>Embryophyta</taxon>
        <taxon>Tracheophyta</taxon>
        <taxon>Spermatophyta</taxon>
        <taxon>Magnoliopsida</taxon>
        <taxon>eudicotyledons</taxon>
        <taxon>Gunneridae</taxon>
        <taxon>Pentapetalae</taxon>
        <taxon>rosids</taxon>
        <taxon>fabids</taxon>
        <taxon>Rosales</taxon>
        <taxon>Rosaceae</taxon>
        <taxon>Amygdaloideae</taxon>
        <taxon>Maleae</taxon>
        <taxon>Malus</taxon>
    </lineage>
</organism>
<dbReference type="AlphaFoldDB" id="A0A498J8Y2"/>
<dbReference type="EMBL" id="RDQH01000334">
    <property type="protein sequence ID" value="RXH92148.1"/>
    <property type="molecule type" value="Genomic_DNA"/>
</dbReference>
<evidence type="ECO:0000313" key="3">
    <source>
        <dbReference type="Proteomes" id="UP000290289"/>
    </source>
</evidence>
<feature type="compositionally biased region" description="Low complexity" evidence="1">
    <location>
        <begin position="37"/>
        <end position="85"/>
    </location>
</feature>
<feature type="region of interest" description="Disordered" evidence="1">
    <location>
        <begin position="37"/>
        <end position="89"/>
    </location>
</feature>
<gene>
    <name evidence="2" type="ORF">DVH24_021171</name>
</gene>
<keyword evidence="3" id="KW-1185">Reference proteome</keyword>
<dbReference type="Proteomes" id="UP000290289">
    <property type="component" value="Chromosome 8"/>
</dbReference>
<evidence type="ECO:0000313" key="2">
    <source>
        <dbReference type="EMBL" id="RXH92148.1"/>
    </source>
</evidence>
<feature type="compositionally biased region" description="Gly residues" evidence="1">
    <location>
        <begin position="1"/>
        <end position="16"/>
    </location>
</feature>
<proteinExistence type="predicted"/>
<protein>
    <submittedName>
        <fullName evidence="2">Uncharacterized protein</fullName>
    </submittedName>
</protein>
<comment type="caution">
    <text evidence="2">The sequence shown here is derived from an EMBL/GenBank/DDBJ whole genome shotgun (WGS) entry which is preliminary data.</text>
</comment>
<evidence type="ECO:0000256" key="1">
    <source>
        <dbReference type="SAM" id="MobiDB-lite"/>
    </source>
</evidence>
<sequence>MVDPAVGGGFGEGDVGGRPSLPFPSLSAMAKLTRARCSLSGSASSSSSRSRSRSRFFSGSDSHSSSPFRSRFFTSSSSPSRSESSTARVEHMKWRILEPNSLNPFQKQIQPPPSSNPPAVLHLALKTLSESGHQHVYNVVERPLLLANLLSF</sequence>
<reference evidence="2 3" key="1">
    <citation type="submission" date="2018-10" db="EMBL/GenBank/DDBJ databases">
        <title>A high-quality apple genome assembly.</title>
        <authorList>
            <person name="Hu J."/>
        </authorList>
    </citation>
    <scope>NUCLEOTIDE SEQUENCE [LARGE SCALE GENOMIC DNA]</scope>
    <source>
        <strain evidence="3">cv. HFTH1</strain>
        <tissue evidence="2">Young leaf</tissue>
    </source>
</reference>
<name>A0A498J8Y2_MALDO</name>